<comment type="catalytic activity">
    <reaction evidence="11">
        <text>L-seryl-[protein] + ATP = O-phospho-L-seryl-[protein] + ADP + H(+)</text>
        <dbReference type="Rhea" id="RHEA:17989"/>
        <dbReference type="Rhea" id="RHEA-COMP:9863"/>
        <dbReference type="Rhea" id="RHEA-COMP:11604"/>
        <dbReference type="ChEBI" id="CHEBI:15378"/>
        <dbReference type="ChEBI" id="CHEBI:29999"/>
        <dbReference type="ChEBI" id="CHEBI:30616"/>
        <dbReference type="ChEBI" id="CHEBI:83421"/>
        <dbReference type="ChEBI" id="CHEBI:456216"/>
        <dbReference type="EC" id="2.7.11.1"/>
    </reaction>
</comment>
<feature type="region of interest" description="Disordered" evidence="12">
    <location>
        <begin position="361"/>
        <end position="380"/>
    </location>
</feature>
<keyword evidence="4" id="KW-0723">Serine/threonine-protein kinase</keyword>
<feature type="compositionally biased region" description="Basic and acidic residues" evidence="12">
    <location>
        <begin position="720"/>
        <end position="733"/>
    </location>
</feature>
<dbReference type="SMART" id="SM00220">
    <property type="entry name" value="S_TKc"/>
    <property type="match status" value="1"/>
</dbReference>
<sequence length="759" mass="85197">MPLPPPNTYPPGTKLTVGSHDISIIKYLSEGGFAHVYTCYIDPPFKGSNIACLKRVAVPNKLQLNLLRQEVDAMKRLKGNTHIVSYIDSHASRLGNPGGGHSTAQQYEVFVLMEYCSKNGLIDFMNTRLTHKLTEPEILTIMHDITIGVAMCHHLKPPLLHRDIKIENVLIDSKGVYKLCDFGSAVGYLPVPKNANEFRELHEDLMQHTTPQYRAPEMIDLSRGFPIDDKLDIWALGCFLYKLCYYTTPFELPSHSSLQDMEKLILNCSNTLKLPHNHPGLLFSLRLKNVIKCCLREDPRRRPNAVQLLEEICLMKGITKVPDVIPYTLKEHHGHNKAHSHMANNTHHRSHDIDEKAPILPERKHSSPSNISVDHKNNTSKPVDPFASIDKSKMLQHSASTSNKISEKKTIHRPMSTYMPTYSATSAKPKPKPRPLSSYIEDDMKGRQYRSASPLQTAPSTTSLQDFIKQQINESNDDISTKKLQDQDQSTLDFLKSKEEETQKGLLLRQNTGGSLKQSIRNGLRKFSTGGSSNGIHGNYSSENLSQNKRSSISSIKQIFTGSSYKKSSSDEPSDSSESLSRVQSPQEEKGVKKLSIQRRMQMLMKNSNEDLPVIKTAHGYGKFTDQDDIAAINDNSTANSLANEKYIDIPKRSSANSLVGKARPVPPKVPQSLSSSKITHNVNNNSAKTRDMKSIKDSHKFQHGSKKPPPKPRKPAHLKSPENDTRNHERKLSNASTISIPDVDDLEKEFSKRFPSYV</sequence>
<evidence type="ECO:0000313" key="14">
    <source>
        <dbReference type="EMBL" id="KSA03210.1"/>
    </source>
</evidence>
<evidence type="ECO:0000256" key="11">
    <source>
        <dbReference type="ARBA" id="ARBA00048679"/>
    </source>
</evidence>
<dbReference type="EMBL" id="LMYN01000012">
    <property type="protein sequence ID" value="KSA03210.1"/>
    <property type="molecule type" value="Genomic_DNA"/>
</dbReference>
<feature type="compositionally biased region" description="Polar residues" evidence="12">
    <location>
        <begin position="672"/>
        <end position="688"/>
    </location>
</feature>
<dbReference type="InterPro" id="IPR000719">
    <property type="entry name" value="Prot_kinase_dom"/>
</dbReference>
<feature type="compositionally biased region" description="Basic and acidic residues" evidence="12">
    <location>
        <begin position="689"/>
        <end position="701"/>
    </location>
</feature>
<keyword evidence="15" id="KW-1185">Reference proteome</keyword>
<dbReference type="EC" id="2.7.11.1" evidence="2"/>
<dbReference type="InterPro" id="IPR011009">
    <property type="entry name" value="Kinase-like_dom_sf"/>
</dbReference>
<evidence type="ECO:0000256" key="10">
    <source>
        <dbReference type="ARBA" id="ARBA00047899"/>
    </source>
</evidence>
<dbReference type="PANTHER" id="PTHR22967:SF57">
    <property type="entry name" value="AUXILIN, ISOFORM A-RELATED"/>
    <property type="match status" value="1"/>
</dbReference>
<feature type="compositionally biased region" description="Polar residues" evidence="12">
    <location>
        <begin position="529"/>
        <end position="549"/>
    </location>
</feature>
<reference evidence="14 15" key="1">
    <citation type="submission" date="2015-11" db="EMBL/GenBank/DDBJ databases">
        <title>The genome of Debaryomyces fabryi.</title>
        <authorList>
            <person name="Tafer H."/>
            <person name="Lopandic K."/>
        </authorList>
    </citation>
    <scope>NUCLEOTIDE SEQUENCE [LARGE SCALE GENOMIC DNA]</scope>
    <source>
        <strain evidence="14 15">CBS 789</strain>
    </source>
</reference>
<evidence type="ECO:0000256" key="7">
    <source>
        <dbReference type="ARBA" id="ARBA00022741"/>
    </source>
</evidence>
<dbReference type="GO" id="GO:0004674">
    <property type="term" value="F:protein serine/threonine kinase activity"/>
    <property type="evidence" value="ECO:0007669"/>
    <property type="project" value="UniProtKB-KW"/>
</dbReference>
<comment type="subcellular location">
    <subcellularLocation>
        <location evidence="1">Cytoplasm</location>
    </subcellularLocation>
</comment>
<dbReference type="AlphaFoldDB" id="A0A0V1Q4E4"/>
<keyword evidence="8" id="KW-0418">Kinase</keyword>
<keyword evidence="9" id="KW-0067">ATP-binding</keyword>
<keyword evidence="6" id="KW-0808">Transferase</keyword>
<evidence type="ECO:0000256" key="3">
    <source>
        <dbReference type="ARBA" id="ARBA00022490"/>
    </source>
</evidence>
<evidence type="ECO:0000256" key="6">
    <source>
        <dbReference type="ARBA" id="ARBA00022679"/>
    </source>
</evidence>
<dbReference type="RefSeq" id="XP_015469312.1">
    <property type="nucleotide sequence ID" value="XM_015609814.1"/>
</dbReference>
<dbReference type="GO" id="GO:0005524">
    <property type="term" value="F:ATP binding"/>
    <property type="evidence" value="ECO:0007669"/>
    <property type="project" value="UniProtKB-KW"/>
</dbReference>
<dbReference type="PROSITE" id="PS00108">
    <property type="entry name" value="PROTEIN_KINASE_ST"/>
    <property type="match status" value="1"/>
</dbReference>
<evidence type="ECO:0000256" key="9">
    <source>
        <dbReference type="ARBA" id="ARBA00022840"/>
    </source>
</evidence>
<evidence type="ECO:0000256" key="2">
    <source>
        <dbReference type="ARBA" id="ARBA00012513"/>
    </source>
</evidence>
<organism evidence="14 15">
    <name type="scientific">Debaryomyces fabryi</name>
    <dbReference type="NCBI Taxonomy" id="58627"/>
    <lineage>
        <taxon>Eukaryota</taxon>
        <taxon>Fungi</taxon>
        <taxon>Dikarya</taxon>
        <taxon>Ascomycota</taxon>
        <taxon>Saccharomycotina</taxon>
        <taxon>Pichiomycetes</taxon>
        <taxon>Debaryomycetaceae</taxon>
        <taxon>Debaryomyces</taxon>
    </lineage>
</organism>
<feature type="domain" description="Protein kinase" evidence="13">
    <location>
        <begin position="22"/>
        <end position="314"/>
    </location>
</feature>
<dbReference type="GeneID" id="26837993"/>
<feature type="region of interest" description="Disordered" evidence="12">
    <location>
        <begin position="649"/>
        <end position="746"/>
    </location>
</feature>
<comment type="catalytic activity">
    <reaction evidence="10">
        <text>L-threonyl-[protein] + ATP = O-phospho-L-threonyl-[protein] + ADP + H(+)</text>
        <dbReference type="Rhea" id="RHEA:46608"/>
        <dbReference type="Rhea" id="RHEA-COMP:11060"/>
        <dbReference type="Rhea" id="RHEA-COMP:11605"/>
        <dbReference type="ChEBI" id="CHEBI:15378"/>
        <dbReference type="ChEBI" id="CHEBI:30013"/>
        <dbReference type="ChEBI" id="CHEBI:30616"/>
        <dbReference type="ChEBI" id="CHEBI:61977"/>
        <dbReference type="ChEBI" id="CHEBI:456216"/>
        <dbReference type="EC" id="2.7.11.1"/>
    </reaction>
</comment>
<dbReference type="SUPFAM" id="SSF56112">
    <property type="entry name" value="Protein kinase-like (PK-like)"/>
    <property type="match status" value="1"/>
</dbReference>
<dbReference type="PANTHER" id="PTHR22967">
    <property type="entry name" value="SERINE/THREONINE PROTEIN KINASE"/>
    <property type="match status" value="1"/>
</dbReference>
<evidence type="ECO:0000259" key="13">
    <source>
        <dbReference type="PROSITE" id="PS50011"/>
    </source>
</evidence>
<comment type="caution">
    <text evidence="14">The sequence shown here is derived from an EMBL/GenBank/DDBJ whole genome shotgun (WGS) entry which is preliminary data.</text>
</comment>
<gene>
    <name evidence="14" type="ORF">AC631_00984</name>
</gene>
<feature type="compositionally biased region" description="Basic residues" evidence="12">
    <location>
        <begin position="702"/>
        <end position="718"/>
    </location>
</feature>
<dbReference type="Gene3D" id="1.10.510.10">
    <property type="entry name" value="Transferase(Phosphotransferase) domain 1"/>
    <property type="match status" value="1"/>
</dbReference>
<evidence type="ECO:0000256" key="8">
    <source>
        <dbReference type="ARBA" id="ARBA00022777"/>
    </source>
</evidence>
<evidence type="ECO:0000256" key="12">
    <source>
        <dbReference type="SAM" id="MobiDB-lite"/>
    </source>
</evidence>
<feature type="region of interest" description="Disordered" evidence="12">
    <location>
        <begin position="420"/>
        <end position="439"/>
    </location>
</feature>
<dbReference type="GO" id="GO:0007015">
    <property type="term" value="P:actin filament organization"/>
    <property type="evidence" value="ECO:0007669"/>
    <property type="project" value="TreeGrafter"/>
</dbReference>
<dbReference type="GO" id="GO:0005737">
    <property type="term" value="C:cytoplasm"/>
    <property type="evidence" value="ECO:0007669"/>
    <property type="project" value="UniProtKB-SubCell"/>
</dbReference>
<keyword evidence="7" id="KW-0547">Nucleotide-binding</keyword>
<evidence type="ECO:0000313" key="15">
    <source>
        <dbReference type="Proteomes" id="UP000054251"/>
    </source>
</evidence>
<dbReference type="OrthoDB" id="2018507at2759"/>
<keyword evidence="5" id="KW-0597">Phosphoprotein</keyword>
<accession>A0A0V1Q4E4</accession>
<dbReference type="Pfam" id="PF00069">
    <property type="entry name" value="Pkinase"/>
    <property type="match status" value="1"/>
</dbReference>
<protein>
    <recommendedName>
        <fullName evidence="2">non-specific serine/threonine protein kinase</fullName>
        <ecNumber evidence="2">2.7.11.1</ecNumber>
    </recommendedName>
</protein>
<dbReference type="GO" id="GO:0000147">
    <property type="term" value="P:actin cortical patch assembly"/>
    <property type="evidence" value="ECO:0007669"/>
    <property type="project" value="TreeGrafter"/>
</dbReference>
<name>A0A0V1Q4E4_9ASCO</name>
<dbReference type="InterPro" id="IPR008271">
    <property type="entry name" value="Ser/Thr_kinase_AS"/>
</dbReference>
<feature type="region of interest" description="Disordered" evidence="12">
    <location>
        <begin position="562"/>
        <end position="595"/>
    </location>
</feature>
<keyword evidence="3" id="KW-0963">Cytoplasm</keyword>
<evidence type="ECO:0000256" key="4">
    <source>
        <dbReference type="ARBA" id="ARBA00022527"/>
    </source>
</evidence>
<evidence type="ECO:0000256" key="1">
    <source>
        <dbReference type="ARBA" id="ARBA00004496"/>
    </source>
</evidence>
<proteinExistence type="predicted"/>
<dbReference type="Proteomes" id="UP000054251">
    <property type="component" value="Unassembled WGS sequence"/>
</dbReference>
<dbReference type="PROSITE" id="PS50011">
    <property type="entry name" value="PROTEIN_KINASE_DOM"/>
    <property type="match status" value="1"/>
</dbReference>
<dbReference type="FunFam" id="1.10.510.10:FF:000441">
    <property type="entry name" value="Serine/threonine protein kinase"/>
    <property type="match status" value="1"/>
</dbReference>
<feature type="region of interest" description="Disordered" evidence="12">
    <location>
        <begin position="524"/>
        <end position="549"/>
    </location>
</feature>
<evidence type="ECO:0000256" key="5">
    <source>
        <dbReference type="ARBA" id="ARBA00022553"/>
    </source>
</evidence>